<dbReference type="Proteomes" id="UP001632038">
    <property type="component" value="Unassembled WGS sequence"/>
</dbReference>
<reference evidence="2" key="1">
    <citation type="journal article" date="2024" name="IScience">
        <title>Strigolactones Initiate the Formation of Haustorium-like Structures in Castilleja.</title>
        <authorList>
            <person name="Buerger M."/>
            <person name="Peterson D."/>
            <person name="Chory J."/>
        </authorList>
    </citation>
    <scope>NUCLEOTIDE SEQUENCE [LARGE SCALE GENOMIC DNA]</scope>
</reference>
<protein>
    <recommendedName>
        <fullName evidence="3">NAD-dependent epimerase/dehydratase domain-containing protein</fullName>
    </recommendedName>
</protein>
<accession>A0ABD3CKK0</accession>
<proteinExistence type="predicted"/>
<dbReference type="EMBL" id="JAVIJP010000034">
    <property type="protein sequence ID" value="KAL3629799.1"/>
    <property type="molecule type" value="Genomic_DNA"/>
</dbReference>
<organism evidence="1 2">
    <name type="scientific">Castilleja foliolosa</name>
    <dbReference type="NCBI Taxonomy" id="1961234"/>
    <lineage>
        <taxon>Eukaryota</taxon>
        <taxon>Viridiplantae</taxon>
        <taxon>Streptophyta</taxon>
        <taxon>Embryophyta</taxon>
        <taxon>Tracheophyta</taxon>
        <taxon>Spermatophyta</taxon>
        <taxon>Magnoliopsida</taxon>
        <taxon>eudicotyledons</taxon>
        <taxon>Gunneridae</taxon>
        <taxon>Pentapetalae</taxon>
        <taxon>asterids</taxon>
        <taxon>lamiids</taxon>
        <taxon>Lamiales</taxon>
        <taxon>Orobanchaceae</taxon>
        <taxon>Pedicularideae</taxon>
        <taxon>Castillejinae</taxon>
        <taxon>Castilleja</taxon>
    </lineage>
</organism>
<dbReference type="AlphaFoldDB" id="A0ABD3CKK0"/>
<gene>
    <name evidence="1" type="ORF">CASFOL_027021</name>
</gene>
<sequence>MVIGGSGYIASWLIKELLIRGCTVKASVCYPDSKSVFGSCQGDADFEARFDGELGLRELADE</sequence>
<evidence type="ECO:0008006" key="3">
    <source>
        <dbReference type="Google" id="ProtNLM"/>
    </source>
</evidence>
<dbReference type="Gene3D" id="3.40.50.720">
    <property type="entry name" value="NAD(P)-binding Rossmann-like Domain"/>
    <property type="match status" value="1"/>
</dbReference>
<keyword evidence="2" id="KW-1185">Reference proteome</keyword>
<comment type="caution">
    <text evidence="1">The sequence shown here is derived from an EMBL/GenBank/DDBJ whole genome shotgun (WGS) entry which is preliminary data.</text>
</comment>
<dbReference type="SUPFAM" id="SSF51735">
    <property type="entry name" value="NAD(P)-binding Rossmann-fold domains"/>
    <property type="match status" value="1"/>
</dbReference>
<name>A0ABD3CKK0_9LAMI</name>
<dbReference type="InterPro" id="IPR036291">
    <property type="entry name" value="NAD(P)-bd_dom_sf"/>
</dbReference>
<evidence type="ECO:0000313" key="1">
    <source>
        <dbReference type="EMBL" id="KAL3629799.1"/>
    </source>
</evidence>
<evidence type="ECO:0000313" key="2">
    <source>
        <dbReference type="Proteomes" id="UP001632038"/>
    </source>
</evidence>